<evidence type="ECO:0008006" key="3">
    <source>
        <dbReference type="Google" id="ProtNLM"/>
    </source>
</evidence>
<protein>
    <recommendedName>
        <fullName evidence="3">DUF4105 domain-containing protein</fullName>
    </recommendedName>
</protein>
<organism evidence="2">
    <name type="scientific">Chaetoceros debilis</name>
    <dbReference type="NCBI Taxonomy" id="122233"/>
    <lineage>
        <taxon>Eukaryota</taxon>
        <taxon>Sar</taxon>
        <taxon>Stramenopiles</taxon>
        <taxon>Ochrophyta</taxon>
        <taxon>Bacillariophyta</taxon>
        <taxon>Coscinodiscophyceae</taxon>
        <taxon>Chaetocerotophycidae</taxon>
        <taxon>Chaetocerotales</taxon>
        <taxon>Chaetocerotaceae</taxon>
        <taxon>Chaetoceros</taxon>
    </lineage>
</organism>
<dbReference type="AlphaFoldDB" id="A0A7S3VD80"/>
<name>A0A7S3VD80_9STRA</name>
<accession>A0A7S3VD80</accession>
<evidence type="ECO:0000313" key="2">
    <source>
        <dbReference type="EMBL" id="CAE0473269.1"/>
    </source>
</evidence>
<feature type="chain" id="PRO_5031192319" description="DUF4105 domain-containing protein" evidence="1">
    <location>
        <begin position="23"/>
        <end position="243"/>
    </location>
</feature>
<sequence length="243" mass="27067">MKILNTVFILIVALTNIVSTEASSCCPGDDCLSGDRRRALASDEQVLRGPEFEDCLEEMYENALYADSSHVSYLAIPKNKDSNCPIISLDNGFSEGVDFEQGGVLAPMLTILHEVPEEVLFLGYTVTLMYLLNAINQLNPASYEIPENEYNIIHNNCATYILDLMKEVGLDYKDPNTAANIENYVGKSIASNDITVGNIRKTYVAQNKGIYHKASFYVWNFAVGDEGMTRAAIRSYMNKMVEE</sequence>
<proteinExistence type="predicted"/>
<reference evidence="2" key="1">
    <citation type="submission" date="2021-01" db="EMBL/GenBank/DDBJ databases">
        <authorList>
            <person name="Corre E."/>
            <person name="Pelletier E."/>
            <person name="Niang G."/>
            <person name="Scheremetjew M."/>
            <person name="Finn R."/>
            <person name="Kale V."/>
            <person name="Holt S."/>
            <person name="Cochrane G."/>
            <person name="Meng A."/>
            <person name="Brown T."/>
            <person name="Cohen L."/>
        </authorList>
    </citation>
    <scope>NUCLEOTIDE SEQUENCE</scope>
    <source>
        <strain evidence="2">MM31A-1</strain>
    </source>
</reference>
<feature type="signal peptide" evidence="1">
    <location>
        <begin position="1"/>
        <end position="22"/>
    </location>
</feature>
<keyword evidence="1" id="KW-0732">Signal</keyword>
<gene>
    <name evidence="2" type="ORF">CDEB00056_LOCUS18122</name>
</gene>
<dbReference type="EMBL" id="HBIO01023591">
    <property type="protein sequence ID" value="CAE0473269.1"/>
    <property type="molecule type" value="Transcribed_RNA"/>
</dbReference>
<evidence type="ECO:0000256" key="1">
    <source>
        <dbReference type="SAM" id="SignalP"/>
    </source>
</evidence>